<dbReference type="InterPro" id="IPR051036">
    <property type="entry name" value="SIGLEC"/>
</dbReference>
<evidence type="ECO:0000313" key="12">
    <source>
        <dbReference type="EMBL" id="ELW48884.1"/>
    </source>
</evidence>
<dbReference type="GO" id="GO:0007155">
    <property type="term" value="P:cell adhesion"/>
    <property type="evidence" value="ECO:0007669"/>
    <property type="project" value="UniProtKB-KW"/>
</dbReference>
<keyword evidence="5 9" id="KW-1133">Transmembrane helix</keyword>
<evidence type="ECO:0000256" key="6">
    <source>
        <dbReference type="ARBA" id="ARBA00023136"/>
    </source>
</evidence>
<keyword evidence="7" id="KW-1015">Disulfide bond</keyword>
<evidence type="ECO:0000313" key="13">
    <source>
        <dbReference type="Proteomes" id="UP000011518"/>
    </source>
</evidence>
<dbReference type="Pfam" id="PF07686">
    <property type="entry name" value="V-set"/>
    <property type="match status" value="1"/>
</dbReference>
<evidence type="ECO:0000256" key="4">
    <source>
        <dbReference type="ARBA" id="ARBA00022889"/>
    </source>
</evidence>
<dbReference type="GO" id="GO:0005886">
    <property type="term" value="C:plasma membrane"/>
    <property type="evidence" value="ECO:0007669"/>
    <property type="project" value="TreeGrafter"/>
</dbReference>
<dbReference type="EMBL" id="KB321018">
    <property type="protein sequence ID" value="ELW48884.1"/>
    <property type="molecule type" value="Genomic_DNA"/>
</dbReference>
<accession>L9JEY8</accession>
<proteinExistence type="inferred from homology"/>
<keyword evidence="10" id="KW-0732">Signal</keyword>
<dbReference type="PANTHER" id="PTHR12035:SF125">
    <property type="entry name" value="SIALIC ACID-BINDING IG-LIKE LECTIN 5"/>
    <property type="match status" value="1"/>
</dbReference>
<dbReference type="GO" id="GO:0033691">
    <property type="term" value="F:sialic acid binding"/>
    <property type="evidence" value="ECO:0007669"/>
    <property type="project" value="TreeGrafter"/>
</dbReference>
<name>L9JEY8_TUPCH</name>
<evidence type="ECO:0000259" key="11">
    <source>
        <dbReference type="PROSITE" id="PS50835"/>
    </source>
</evidence>
<reference evidence="13" key="1">
    <citation type="submission" date="2012-07" db="EMBL/GenBank/DDBJ databases">
        <title>Genome of the Chinese tree shrew, a rising model animal genetically related to primates.</title>
        <authorList>
            <person name="Zhang G."/>
            <person name="Fan Y."/>
            <person name="Yao Y."/>
            <person name="Huang Z."/>
        </authorList>
    </citation>
    <scope>NUCLEOTIDE SEQUENCE [LARGE SCALE GENOMIC DNA]</scope>
</reference>
<dbReference type="InParanoid" id="L9JEY8"/>
<comment type="subcellular location">
    <subcellularLocation>
        <location evidence="1">Membrane</location>
        <topology evidence="1">Single-pass type I membrane protein</topology>
    </subcellularLocation>
</comment>
<dbReference type="Pfam" id="PF08205">
    <property type="entry name" value="C2-set_2"/>
    <property type="match status" value="1"/>
</dbReference>
<dbReference type="InterPro" id="IPR013162">
    <property type="entry name" value="CD80_C2-set"/>
</dbReference>
<dbReference type="InterPro" id="IPR003599">
    <property type="entry name" value="Ig_sub"/>
</dbReference>
<keyword evidence="4" id="KW-0130">Cell adhesion</keyword>
<organism evidence="12 13">
    <name type="scientific">Tupaia chinensis</name>
    <name type="common">Chinese tree shrew</name>
    <name type="synonym">Tupaia belangeri chinensis</name>
    <dbReference type="NCBI Taxonomy" id="246437"/>
    <lineage>
        <taxon>Eukaryota</taxon>
        <taxon>Metazoa</taxon>
        <taxon>Chordata</taxon>
        <taxon>Craniata</taxon>
        <taxon>Vertebrata</taxon>
        <taxon>Euteleostomi</taxon>
        <taxon>Mammalia</taxon>
        <taxon>Eutheria</taxon>
        <taxon>Euarchontoglires</taxon>
        <taxon>Scandentia</taxon>
        <taxon>Tupaiidae</taxon>
        <taxon>Tupaia</taxon>
    </lineage>
</organism>
<protein>
    <submittedName>
        <fullName evidence="12">Sialic acid-binding Ig-like lectin 14</fullName>
    </submittedName>
</protein>
<feature type="signal peptide" evidence="10">
    <location>
        <begin position="1"/>
        <end position="16"/>
    </location>
</feature>
<evidence type="ECO:0000256" key="8">
    <source>
        <dbReference type="ARBA" id="ARBA00038361"/>
    </source>
</evidence>
<dbReference type="Gene3D" id="2.60.40.10">
    <property type="entry name" value="Immunoglobulins"/>
    <property type="match status" value="2"/>
</dbReference>
<evidence type="ECO:0000256" key="9">
    <source>
        <dbReference type="SAM" id="Phobius"/>
    </source>
</evidence>
<dbReference type="eggNOG" id="ENOG502S41V">
    <property type="taxonomic scope" value="Eukaryota"/>
</dbReference>
<dbReference type="Proteomes" id="UP000011518">
    <property type="component" value="Unassembled WGS sequence"/>
</dbReference>
<evidence type="ECO:0000256" key="7">
    <source>
        <dbReference type="ARBA" id="ARBA00023157"/>
    </source>
</evidence>
<keyword evidence="3 12" id="KW-0430">Lectin</keyword>
<dbReference type="AlphaFoldDB" id="L9JEY8"/>
<feature type="domain" description="Ig-like" evidence="11">
    <location>
        <begin position="138"/>
        <end position="221"/>
    </location>
</feature>
<dbReference type="InterPro" id="IPR007110">
    <property type="entry name" value="Ig-like_dom"/>
</dbReference>
<dbReference type="SMART" id="SM00409">
    <property type="entry name" value="IG"/>
    <property type="match status" value="2"/>
</dbReference>
<evidence type="ECO:0000256" key="2">
    <source>
        <dbReference type="ARBA" id="ARBA00022692"/>
    </source>
</evidence>
<dbReference type="GO" id="GO:0030246">
    <property type="term" value="F:carbohydrate binding"/>
    <property type="evidence" value="ECO:0007669"/>
    <property type="project" value="UniProtKB-KW"/>
</dbReference>
<keyword evidence="2 9" id="KW-0812">Transmembrane</keyword>
<dbReference type="InterPro" id="IPR013106">
    <property type="entry name" value="Ig_V-set"/>
</dbReference>
<reference evidence="13" key="2">
    <citation type="journal article" date="2013" name="Nat. Commun.">
        <title>Genome of the Chinese tree shrew.</title>
        <authorList>
            <person name="Fan Y."/>
            <person name="Huang Z.Y."/>
            <person name="Cao C.C."/>
            <person name="Chen C.S."/>
            <person name="Chen Y.X."/>
            <person name="Fan D.D."/>
            <person name="He J."/>
            <person name="Hou H.L."/>
            <person name="Hu L."/>
            <person name="Hu X.T."/>
            <person name="Jiang X.T."/>
            <person name="Lai R."/>
            <person name="Lang Y.S."/>
            <person name="Liang B."/>
            <person name="Liao S.G."/>
            <person name="Mu D."/>
            <person name="Ma Y.Y."/>
            <person name="Niu Y.Y."/>
            <person name="Sun X.Q."/>
            <person name="Xia J.Q."/>
            <person name="Xiao J."/>
            <person name="Xiong Z.Q."/>
            <person name="Xu L."/>
            <person name="Yang L."/>
            <person name="Zhang Y."/>
            <person name="Zhao W."/>
            <person name="Zhao X.D."/>
            <person name="Zheng Y.T."/>
            <person name="Zhou J.M."/>
            <person name="Zhu Y.B."/>
            <person name="Zhang G.J."/>
            <person name="Wang J."/>
            <person name="Yao Y.G."/>
        </authorList>
    </citation>
    <scope>NUCLEOTIDE SEQUENCE [LARGE SCALE GENOMIC DNA]</scope>
</reference>
<evidence type="ECO:0000256" key="1">
    <source>
        <dbReference type="ARBA" id="ARBA00004479"/>
    </source>
</evidence>
<evidence type="ECO:0000256" key="5">
    <source>
        <dbReference type="ARBA" id="ARBA00022989"/>
    </source>
</evidence>
<dbReference type="InterPro" id="IPR013783">
    <property type="entry name" value="Ig-like_fold"/>
</dbReference>
<dbReference type="InterPro" id="IPR036179">
    <property type="entry name" value="Ig-like_dom_sf"/>
</dbReference>
<dbReference type="PROSITE" id="PS50835">
    <property type="entry name" value="IG_LIKE"/>
    <property type="match status" value="1"/>
</dbReference>
<comment type="similarity">
    <text evidence="8">Belongs to the immunoglobulin superfamily. SIGLEC (sialic acid binding Ig-like lectin) family.</text>
</comment>
<evidence type="ECO:0000256" key="3">
    <source>
        <dbReference type="ARBA" id="ARBA00022734"/>
    </source>
</evidence>
<feature type="chain" id="PRO_5003999191" evidence="10">
    <location>
        <begin position="17"/>
        <end position="299"/>
    </location>
</feature>
<keyword evidence="6 9" id="KW-0472">Membrane</keyword>
<evidence type="ECO:0000256" key="10">
    <source>
        <dbReference type="SAM" id="SignalP"/>
    </source>
</evidence>
<gene>
    <name evidence="12" type="ORF">TREES_T100017986</name>
</gene>
<dbReference type="PANTHER" id="PTHR12035">
    <property type="entry name" value="SIALIC ACID BINDING IMMUNOGLOBULIN-LIKE LECTIN"/>
    <property type="match status" value="1"/>
</dbReference>
<dbReference type="SUPFAM" id="SSF48726">
    <property type="entry name" value="Immunoglobulin"/>
    <property type="match status" value="2"/>
</dbReference>
<sequence>MLALLLLSLLWGGTPAEGTPEDQLQEWLTVQEGLCALVPCSFSYPWTGRGPLYISWFRERDRKLVATDNPARTQKEETQGRFHLLGNFRTKNCSLHISDARMADTGRYFFLVESEMSVQRAYRDKLLNLQVTALTEKPTIHVPESLESGQPTSLRCGLPGSCGGGQRLTFSWEGDALRGLDSGTLRSSMLTLTPTPQDHGTSLTCRVKLEGAEVTTERTVYLNVTYASQSVTTTVFQGSHTESPYRCQCGPEKQEGSWPLILTLIRGTLMGVGFLLTYGLTWIYYTRCGSPQGRTDKPD</sequence>
<feature type="transmembrane region" description="Helical" evidence="9">
    <location>
        <begin position="258"/>
        <end position="285"/>
    </location>
</feature>
<keyword evidence="13" id="KW-1185">Reference proteome</keyword>